<organism evidence="1 2">
    <name type="scientific">Thalassospira profundimaris</name>
    <dbReference type="NCBI Taxonomy" id="502049"/>
    <lineage>
        <taxon>Bacteria</taxon>
        <taxon>Pseudomonadati</taxon>
        <taxon>Pseudomonadota</taxon>
        <taxon>Alphaproteobacteria</taxon>
        <taxon>Rhodospirillales</taxon>
        <taxon>Thalassospiraceae</taxon>
        <taxon>Thalassospira</taxon>
    </lineage>
</organism>
<evidence type="ECO:0000313" key="1">
    <source>
        <dbReference type="EMBL" id="RCK24348.1"/>
    </source>
</evidence>
<dbReference type="Proteomes" id="UP000253061">
    <property type="component" value="Unassembled WGS sequence"/>
</dbReference>
<dbReference type="EMBL" id="JPWB01000002">
    <property type="protein sequence ID" value="RCK24348.1"/>
    <property type="molecule type" value="Genomic_DNA"/>
</dbReference>
<reference evidence="1 2" key="1">
    <citation type="submission" date="2014-07" db="EMBL/GenBank/DDBJ databases">
        <title>Draft genome sequence of Thalassospira profundimaris R8-17.</title>
        <authorList>
            <person name="Lai Q."/>
            <person name="Shao Z."/>
        </authorList>
    </citation>
    <scope>NUCLEOTIDE SEQUENCE [LARGE SCALE GENOMIC DNA]</scope>
    <source>
        <strain evidence="1 2">R8-17</strain>
    </source>
</reference>
<protein>
    <submittedName>
        <fullName evidence="1">Uncharacterized protein</fullName>
    </submittedName>
</protein>
<gene>
    <name evidence="1" type="ORF">TH6_06530</name>
</gene>
<accession>A0A367VGK4</accession>
<sequence>MITRYPIDQQHANRQSWLCTLLRQPAIFGGDIRSIHIIDAKRNKQKVRVARQLHPSEIRFGHFPDQSPAGL</sequence>
<proteinExistence type="predicted"/>
<comment type="caution">
    <text evidence="1">The sequence shown here is derived from an EMBL/GenBank/DDBJ whole genome shotgun (WGS) entry which is preliminary data.</text>
</comment>
<name>A0A367VGK4_9PROT</name>
<evidence type="ECO:0000313" key="2">
    <source>
        <dbReference type="Proteomes" id="UP000253061"/>
    </source>
</evidence>
<dbReference type="AlphaFoldDB" id="A0A367VGK4"/>